<name>A0A372MH22_9SPIR</name>
<feature type="domain" description="Rubrerythrin rubredoxin-like" evidence="1">
    <location>
        <begin position="121"/>
        <end position="146"/>
    </location>
</feature>
<evidence type="ECO:0000259" key="1">
    <source>
        <dbReference type="Pfam" id="PF21349"/>
    </source>
</evidence>
<dbReference type="Proteomes" id="UP000264002">
    <property type="component" value="Unassembled WGS sequence"/>
</dbReference>
<evidence type="ECO:0000313" key="3">
    <source>
        <dbReference type="Proteomes" id="UP000264002"/>
    </source>
</evidence>
<proteinExistence type="predicted"/>
<dbReference type="AlphaFoldDB" id="A0A372MH22"/>
<reference evidence="2 3" key="2">
    <citation type="submission" date="2018-09" db="EMBL/GenBank/DDBJ databases">
        <title>Genome of Sphaerochaeta halotolerans strain 4-11.</title>
        <authorList>
            <person name="Nazina T.N."/>
            <person name="Sokolova D.S."/>
        </authorList>
    </citation>
    <scope>NUCLEOTIDE SEQUENCE [LARGE SCALE GENOMIC DNA]</scope>
    <source>
        <strain evidence="2 3">4-11</strain>
    </source>
</reference>
<protein>
    <submittedName>
        <fullName evidence="2">Rubredoxin</fullName>
    </submittedName>
</protein>
<dbReference type="Gene3D" id="2.20.28.10">
    <property type="match status" value="1"/>
</dbReference>
<dbReference type="InterPro" id="IPR048574">
    <property type="entry name" value="RUBY_RBDX"/>
</dbReference>
<reference evidence="3" key="1">
    <citation type="submission" date="2018-08" db="EMBL/GenBank/DDBJ databases">
        <authorList>
            <person name="Grouzdev D.S."/>
            <person name="Krutkina M.S."/>
        </authorList>
    </citation>
    <scope>NUCLEOTIDE SEQUENCE [LARGE SCALE GENOMIC DNA]</scope>
    <source>
        <strain evidence="3">4-11</strain>
    </source>
</reference>
<dbReference type="EMBL" id="QUWK01000006">
    <property type="protein sequence ID" value="RFU95034.1"/>
    <property type="molecule type" value="Genomic_DNA"/>
</dbReference>
<comment type="caution">
    <text evidence="2">The sequence shown here is derived from an EMBL/GenBank/DDBJ whole genome shotgun (WGS) entry which is preliminary data.</text>
</comment>
<evidence type="ECO:0000313" key="2">
    <source>
        <dbReference type="EMBL" id="RFU95034.1"/>
    </source>
</evidence>
<accession>A0A372MH22</accession>
<dbReference type="Pfam" id="PF21349">
    <property type="entry name" value="RUBY_RBDX"/>
    <property type="match status" value="1"/>
</dbReference>
<dbReference type="RefSeq" id="WP_117330303.1">
    <property type="nucleotide sequence ID" value="NZ_QUWK01000006.1"/>
</dbReference>
<dbReference type="SUPFAM" id="SSF57802">
    <property type="entry name" value="Rubredoxin-like"/>
    <property type="match status" value="1"/>
</dbReference>
<sequence>MEEDDMRQLSAEELGALCSNLQKACTKQLRSEEAALFAVLASYYDKQRTTKADCDYNALLDAINKDLSEGFKDASKAAEDANDRGAKRALVWGEKASKLLQALMMRYEKQGSALLENTNVWVCEICGFVYVGDTPPSVCPICKVPSFKIHPIQKEAV</sequence>
<gene>
    <name evidence="2" type="ORF">DYP60_07390</name>
</gene>
<organism evidence="2 3">
    <name type="scientific">Sphaerochaeta halotolerans</name>
    <dbReference type="NCBI Taxonomy" id="2293840"/>
    <lineage>
        <taxon>Bacteria</taxon>
        <taxon>Pseudomonadati</taxon>
        <taxon>Spirochaetota</taxon>
        <taxon>Spirochaetia</taxon>
        <taxon>Spirochaetales</taxon>
        <taxon>Sphaerochaetaceae</taxon>
        <taxon>Sphaerochaeta</taxon>
    </lineage>
</organism>
<dbReference type="OrthoDB" id="9799749at2"/>
<keyword evidence="3" id="KW-1185">Reference proteome</keyword>